<dbReference type="InterPro" id="IPR036249">
    <property type="entry name" value="Thioredoxin-like_sf"/>
</dbReference>
<organism evidence="2 3">
    <name type="scientific">Aspergillus sergii</name>
    <dbReference type="NCBI Taxonomy" id="1034303"/>
    <lineage>
        <taxon>Eukaryota</taxon>
        <taxon>Fungi</taxon>
        <taxon>Dikarya</taxon>
        <taxon>Ascomycota</taxon>
        <taxon>Pezizomycotina</taxon>
        <taxon>Eurotiomycetes</taxon>
        <taxon>Eurotiomycetidae</taxon>
        <taxon>Eurotiales</taxon>
        <taxon>Aspergillaceae</taxon>
        <taxon>Aspergillus</taxon>
        <taxon>Aspergillus subgen. Circumdati</taxon>
    </lineage>
</organism>
<feature type="region of interest" description="Disordered" evidence="1">
    <location>
        <begin position="240"/>
        <end position="285"/>
    </location>
</feature>
<evidence type="ECO:0000313" key="3">
    <source>
        <dbReference type="Proteomes" id="UP000325945"/>
    </source>
</evidence>
<accession>A0A5N6WIR8</accession>
<dbReference type="Gene3D" id="3.40.30.10">
    <property type="entry name" value="Glutaredoxin"/>
    <property type="match status" value="1"/>
</dbReference>
<gene>
    <name evidence="2" type="ORF">BDV39DRAFT_213189</name>
</gene>
<feature type="compositionally biased region" description="Acidic residues" evidence="1">
    <location>
        <begin position="243"/>
        <end position="256"/>
    </location>
</feature>
<dbReference type="AlphaFoldDB" id="A0A5N6WIR8"/>
<dbReference type="CDD" id="cd02989">
    <property type="entry name" value="Phd_like_TxnDC9"/>
    <property type="match status" value="1"/>
</dbReference>
<sequence>MTIAVKRNDKTGNNFEVWLKLRSRAVVDTGSSEAKRTSSCNSTTSFVMIRNIEFKHSVRDQDDGTDDDDLLKALENEDDSAYRVRRIEQLNAELASAQNNRSVAPGQTTITQDSIYPTLENDQILLSFTTDTHRCVIHFAHPDFLRCDTMDEHMRTLATRHYDVRFARVDVRDIPFVVEKLKIRVLPCVIGFKDGIAAERVVGFEGLALGGRDGTDSFSTATLEKRLLWKGVLVQAKIKDGNDDSDMSDADDEDEDDGRRRIHGRGAIRGGGARYNRDDDDDDWD</sequence>
<dbReference type="SUPFAM" id="SSF52833">
    <property type="entry name" value="Thioredoxin-like"/>
    <property type="match status" value="1"/>
</dbReference>
<evidence type="ECO:0000313" key="2">
    <source>
        <dbReference type="EMBL" id="KAE8320705.1"/>
    </source>
</evidence>
<proteinExistence type="predicted"/>
<dbReference type="PANTHER" id="PTHR21148">
    <property type="entry name" value="THIOREDOXIN DOMAIN-CONTAINING PROTEIN 9"/>
    <property type="match status" value="1"/>
</dbReference>
<name>A0A5N6WIR8_9EURO</name>
<keyword evidence="3" id="KW-1185">Reference proteome</keyword>
<dbReference type="EMBL" id="ML741902">
    <property type="protein sequence ID" value="KAE8320705.1"/>
    <property type="molecule type" value="Genomic_DNA"/>
</dbReference>
<dbReference type="Proteomes" id="UP000325945">
    <property type="component" value="Unassembled WGS sequence"/>
</dbReference>
<evidence type="ECO:0000256" key="1">
    <source>
        <dbReference type="SAM" id="MobiDB-lite"/>
    </source>
</evidence>
<protein>
    <submittedName>
        <fullName evidence="2">Thioredoxin-like protein</fullName>
    </submittedName>
</protein>
<reference evidence="3" key="1">
    <citation type="submission" date="2019-04" db="EMBL/GenBank/DDBJ databases">
        <title>Friends and foes A comparative genomics studyof 23 Aspergillus species from section Flavi.</title>
        <authorList>
            <consortium name="DOE Joint Genome Institute"/>
            <person name="Kjaerbolling I."/>
            <person name="Vesth T."/>
            <person name="Frisvad J.C."/>
            <person name="Nybo J.L."/>
            <person name="Theobald S."/>
            <person name="Kildgaard S."/>
            <person name="Isbrandt T."/>
            <person name="Kuo A."/>
            <person name="Sato A."/>
            <person name="Lyhne E.K."/>
            <person name="Kogle M.E."/>
            <person name="Wiebenga A."/>
            <person name="Kun R.S."/>
            <person name="Lubbers R.J."/>
            <person name="Makela M.R."/>
            <person name="Barry K."/>
            <person name="Chovatia M."/>
            <person name="Clum A."/>
            <person name="Daum C."/>
            <person name="Haridas S."/>
            <person name="He G."/>
            <person name="LaButti K."/>
            <person name="Lipzen A."/>
            <person name="Mondo S."/>
            <person name="Riley R."/>
            <person name="Salamov A."/>
            <person name="Simmons B.A."/>
            <person name="Magnuson J.K."/>
            <person name="Henrissat B."/>
            <person name="Mortensen U.H."/>
            <person name="Larsen T.O."/>
            <person name="Devries R.P."/>
            <person name="Grigoriev I.V."/>
            <person name="Machida M."/>
            <person name="Baker S.E."/>
            <person name="Andersen M.R."/>
        </authorList>
    </citation>
    <scope>NUCLEOTIDE SEQUENCE [LARGE SCALE GENOMIC DNA]</scope>
    <source>
        <strain evidence="3">CBS 130017</strain>
    </source>
</reference>